<dbReference type="AlphaFoldDB" id="A0AAN7L8C1"/>
<evidence type="ECO:0000256" key="4">
    <source>
        <dbReference type="ARBA" id="ARBA00022723"/>
    </source>
</evidence>
<dbReference type="InterPro" id="IPR050668">
    <property type="entry name" value="Cytochrome_b5"/>
</dbReference>
<keyword evidence="8" id="KW-1133">Transmembrane helix</keyword>
<dbReference type="GO" id="GO:0016020">
    <property type="term" value="C:membrane"/>
    <property type="evidence" value="ECO:0007669"/>
    <property type="project" value="UniProtKB-SubCell"/>
</dbReference>
<dbReference type="InterPro" id="IPR001199">
    <property type="entry name" value="Cyt_B5-like_heme/steroid-bd"/>
</dbReference>
<evidence type="ECO:0000313" key="11">
    <source>
        <dbReference type="Proteomes" id="UP001345219"/>
    </source>
</evidence>
<dbReference type="PANTHER" id="PTHR19359:SF14">
    <property type="entry name" value="CYTOCHROME B5 A"/>
    <property type="match status" value="1"/>
</dbReference>
<keyword evidence="3 8" id="KW-0812">Transmembrane</keyword>
<evidence type="ECO:0000256" key="5">
    <source>
        <dbReference type="ARBA" id="ARBA00023004"/>
    </source>
</evidence>
<dbReference type="PROSITE" id="PS00191">
    <property type="entry name" value="CYTOCHROME_B5_1"/>
    <property type="match status" value="1"/>
</dbReference>
<dbReference type="SMART" id="SM01117">
    <property type="entry name" value="Cyt-b5"/>
    <property type="match status" value="1"/>
</dbReference>
<reference evidence="10 11" key="1">
    <citation type="journal article" date="2023" name="Hortic Res">
        <title>Pangenome of water caltrop reveals structural variations and asymmetric subgenome divergence after allopolyploidization.</title>
        <authorList>
            <person name="Zhang X."/>
            <person name="Chen Y."/>
            <person name="Wang L."/>
            <person name="Yuan Y."/>
            <person name="Fang M."/>
            <person name="Shi L."/>
            <person name="Lu R."/>
            <person name="Comes H.P."/>
            <person name="Ma Y."/>
            <person name="Chen Y."/>
            <person name="Huang G."/>
            <person name="Zhou Y."/>
            <person name="Zheng Z."/>
            <person name="Qiu Y."/>
        </authorList>
    </citation>
    <scope>NUCLEOTIDE SEQUENCE [LARGE SCALE GENOMIC DNA]</scope>
    <source>
        <tissue evidence="10">Roots</tissue>
    </source>
</reference>
<evidence type="ECO:0000256" key="6">
    <source>
        <dbReference type="ARBA" id="ARBA00023136"/>
    </source>
</evidence>
<evidence type="ECO:0000256" key="1">
    <source>
        <dbReference type="ARBA" id="ARBA00004370"/>
    </source>
</evidence>
<dbReference type="Proteomes" id="UP001345219">
    <property type="component" value="Chromosome 14"/>
</dbReference>
<keyword evidence="6 8" id="KW-0472">Membrane</keyword>
<protein>
    <recommendedName>
        <fullName evidence="9">Cytochrome b5 heme-binding domain-containing protein</fullName>
    </recommendedName>
</protein>
<dbReference type="SUPFAM" id="SSF55856">
    <property type="entry name" value="Cytochrome b5-like heme/steroid binding domain"/>
    <property type="match status" value="1"/>
</dbReference>
<dbReference type="Pfam" id="PF00173">
    <property type="entry name" value="Cyt-b5"/>
    <property type="match status" value="1"/>
</dbReference>
<name>A0AAN7L8C1_9MYRT</name>
<gene>
    <name evidence="10" type="ORF">SAY87_018380</name>
</gene>
<dbReference type="PANTHER" id="PTHR19359">
    <property type="entry name" value="CYTOCHROME B5"/>
    <property type="match status" value="1"/>
</dbReference>
<evidence type="ECO:0000259" key="9">
    <source>
        <dbReference type="PROSITE" id="PS50255"/>
    </source>
</evidence>
<dbReference type="Gene3D" id="3.10.120.10">
    <property type="entry name" value="Cytochrome b5-like heme/steroid binding domain"/>
    <property type="match status" value="1"/>
</dbReference>
<feature type="domain" description="Cytochrome b5 heme-binding" evidence="9">
    <location>
        <begin position="22"/>
        <end position="98"/>
    </location>
</feature>
<feature type="transmembrane region" description="Helical" evidence="8">
    <location>
        <begin position="140"/>
        <end position="160"/>
    </location>
</feature>
<dbReference type="InterPro" id="IPR036400">
    <property type="entry name" value="Cyt_B5-like_heme/steroid_sf"/>
</dbReference>
<dbReference type="GO" id="GO:0046872">
    <property type="term" value="F:metal ion binding"/>
    <property type="evidence" value="ECO:0007669"/>
    <property type="project" value="UniProtKB-UniRule"/>
</dbReference>
<evidence type="ECO:0000256" key="2">
    <source>
        <dbReference type="ARBA" id="ARBA00022617"/>
    </source>
</evidence>
<evidence type="ECO:0000313" key="10">
    <source>
        <dbReference type="EMBL" id="KAK4778193.1"/>
    </source>
</evidence>
<sequence length="168" mass="18720">MDSQLKNSFTPTLDFSTMVEKTKVFTLAQVAQHKSKKDCWLIINGRVLNVTSFLVEHPGGDEILLESAGKDASKEFEDIGHSTTAKNLLLKYQIGVLEGFHVQEPTGANADTKLSSKGPTERKEMIAFVIKDKPSIKYGCLFEFFVPLLVASSYFAYPYVTVISKVDY</sequence>
<keyword evidence="4 8" id="KW-0479">Metal-binding</keyword>
<comment type="similarity">
    <text evidence="7 8">Belongs to the cytochrome b5 family.</text>
</comment>
<dbReference type="PRINTS" id="PR00363">
    <property type="entry name" value="CYTOCHROMEB5"/>
</dbReference>
<accession>A0AAN7L8C1</accession>
<dbReference type="PROSITE" id="PS50255">
    <property type="entry name" value="CYTOCHROME_B5_2"/>
    <property type="match status" value="1"/>
</dbReference>
<comment type="caution">
    <text evidence="10">The sequence shown here is derived from an EMBL/GenBank/DDBJ whole genome shotgun (WGS) entry which is preliminary data.</text>
</comment>
<keyword evidence="5 8" id="KW-0408">Iron</keyword>
<dbReference type="FunFam" id="3.10.120.10:FF:000002">
    <property type="entry name" value="Cytochrome b5 type B"/>
    <property type="match status" value="1"/>
</dbReference>
<evidence type="ECO:0000256" key="8">
    <source>
        <dbReference type="RuleBase" id="RU362121"/>
    </source>
</evidence>
<dbReference type="GO" id="GO:0020037">
    <property type="term" value="F:heme binding"/>
    <property type="evidence" value="ECO:0007669"/>
    <property type="project" value="UniProtKB-UniRule"/>
</dbReference>
<keyword evidence="2 8" id="KW-0349">Heme</keyword>
<dbReference type="EMBL" id="JAXIOK010000002">
    <property type="protein sequence ID" value="KAK4778193.1"/>
    <property type="molecule type" value="Genomic_DNA"/>
</dbReference>
<evidence type="ECO:0000256" key="7">
    <source>
        <dbReference type="ARBA" id="ARBA00038168"/>
    </source>
</evidence>
<evidence type="ECO:0000256" key="3">
    <source>
        <dbReference type="ARBA" id="ARBA00022692"/>
    </source>
</evidence>
<keyword evidence="11" id="KW-1185">Reference proteome</keyword>
<comment type="subcellular location">
    <subcellularLocation>
        <location evidence="1">Membrane</location>
    </subcellularLocation>
</comment>
<dbReference type="InterPro" id="IPR018506">
    <property type="entry name" value="Cyt_B5_heme-BS"/>
</dbReference>
<organism evidence="10 11">
    <name type="scientific">Trapa incisa</name>
    <dbReference type="NCBI Taxonomy" id="236973"/>
    <lineage>
        <taxon>Eukaryota</taxon>
        <taxon>Viridiplantae</taxon>
        <taxon>Streptophyta</taxon>
        <taxon>Embryophyta</taxon>
        <taxon>Tracheophyta</taxon>
        <taxon>Spermatophyta</taxon>
        <taxon>Magnoliopsida</taxon>
        <taxon>eudicotyledons</taxon>
        <taxon>Gunneridae</taxon>
        <taxon>Pentapetalae</taxon>
        <taxon>rosids</taxon>
        <taxon>malvids</taxon>
        <taxon>Myrtales</taxon>
        <taxon>Lythraceae</taxon>
        <taxon>Trapa</taxon>
    </lineage>
</organism>
<proteinExistence type="inferred from homology"/>